<dbReference type="EMBL" id="JBJHZZ010000001">
    <property type="protein sequence ID" value="MFL0246077.1"/>
    <property type="molecule type" value="Genomic_DNA"/>
</dbReference>
<accession>A0ABW8T1R0</accession>
<gene>
    <name evidence="1" type="ORF">ACJDUG_03680</name>
</gene>
<protein>
    <submittedName>
        <fullName evidence="1">Uncharacterized protein</fullName>
    </submittedName>
</protein>
<evidence type="ECO:0000313" key="1">
    <source>
        <dbReference type="EMBL" id="MFL0246077.1"/>
    </source>
</evidence>
<keyword evidence="2" id="KW-1185">Reference proteome</keyword>
<dbReference type="Proteomes" id="UP001623591">
    <property type="component" value="Unassembled WGS sequence"/>
</dbReference>
<comment type="caution">
    <text evidence="1">The sequence shown here is derived from an EMBL/GenBank/DDBJ whole genome shotgun (WGS) entry which is preliminary data.</text>
</comment>
<name>A0ABW8T1R0_9CLOT</name>
<sequence length="182" mass="21054">MMINRHRKTLVTDSGMHCIWDPCYFSNINNYDSWERELLEDEDILQHIDKGKFVPINIHSDGAFEFEVRVGTSEVFQQLSECERKYLIVSSEEYRFVSNGYVCISGIEYICNNPDENIGCLSIDRGDYSVTVHLIGWDDEPGMREPDGTPKVEALPDFIIIMNPSLNEEEYRVDLNTFPDQA</sequence>
<dbReference type="RefSeq" id="WP_406768528.1">
    <property type="nucleotide sequence ID" value="NZ_JBJHZZ010000001.1"/>
</dbReference>
<evidence type="ECO:0000313" key="2">
    <source>
        <dbReference type="Proteomes" id="UP001623591"/>
    </source>
</evidence>
<reference evidence="1 2" key="1">
    <citation type="submission" date="2024-11" db="EMBL/GenBank/DDBJ databases">
        <authorList>
            <person name="Heng Y.C."/>
            <person name="Lim A.C.H."/>
            <person name="Lee J.K.Y."/>
            <person name="Kittelmann S."/>
        </authorList>
    </citation>
    <scope>NUCLEOTIDE SEQUENCE [LARGE SCALE GENOMIC DNA]</scope>
    <source>
        <strain evidence="1 2">WILCCON 0185</strain>
    </source>
</reference>
<proteinExistence type="predicted"/>
<organism evidence="1 2">
    <name type="scientific">Candidatus Clostridium stratigraminis</name>
    <dbReference type="NCBI Taxonomy" id="3381661"/>
    <lineage>
        <taxon>Bacteria</taxon>
        <taxon>Bacillati</taxon>
        <taxon>Bacillota</taxon>
        <taxon>Clostridia</taxon>
        <taxon>Eubacteriales</taxon>
        <taxon>Clostridiaceae</taxon>
        <taxon>Clostridium</taxon>
    </lineage>
</organism>